<keyword evidence="1" id="KW-0472">Membrane</keyword>
<feature type="transmembrane region" description="Helical" evidence="1">
    <location>
        <begin position="51"/>
        <end position="74"/>
    </location>
</feature>
<proteinExistence type="predicted"/>
<organism evidence="2 3">
    <name type="scientific">Metamycoplasma faucium</name>
    <dbReference type="NCBI Taxonomy" id="56142"/>
    <lineage>
        <taxon>Bacteria</taxon>
        <taxon>Bacillati</taxon>
        <taxon>Mycoplasmatota</taxon>
        <taxon>Mycoplasmoidales</taxon>
        <taxon>Metamycoplasmataceae</taxon>
        <taxon>Metamycoplasma</taxon>
    </lineage>
</organism>
<dbReference type="EMBL" id="CP088155">
    <property type="protein sequence ID" value="WYM97173.1"/>
    <property type="molecule type" value="Genomic_DNA"/>
</dbReference>
<sequence>MSNKLSNFVTNWENASSKPAFYAIPIIIFCLVIIIGIVSGIRRGIWGGVTILGFSILGLGIAIGIAPLISNQIIKKIDLKNSTLGLSSPDDAKVILKLLNGLIMLGIILIFNIIGEILIAVLHRPITKNIRIRQDNEKSTFVTRFSGALIAGVGVIPTAVLSANPTGAFAHKSKFVKANDSMLKALSFDKARGVGRFTPGLIGLAKIGLDFTKEKDNTNTLAASLEKYFQQFYNQDNYLYKELPKPSYDETTGTWKSQDIDVQFYFSLAKITDENNGNNYIDKKIPRFFNGDIQKIIDKFTETEESFKLLELILSKIDTSMYSNTKSELEKFIENVKKLSSLGLNTNFKNIEIFSKDWQKLKVPKQFVARIKKLILKIAKLDNLSLDNLSEEDKNKPEYKIRYIIQKMLDTFIVEA</sequence>
<evidence type="ECO:0000313" key="3">
    <source>
        <dbReference type="Proteomes" id="UP001622612"/>
    </source>
</evidence>
<evidence type="ECO:0008006" key="4">
    <source>
        <dbReference type="Google" id="ProtNLM"/>
    </source>
</evidence>
<evidence type="ECO:0000256" key="1">
    <source>
        <dbReference type="SAM" id="Phobius"/>
    </source>
</evidence>
<dbReference type="RefSeq" id="WP_405311469.1">
    <property type="nucleotide sequence ID" value="NZ_CP088155.1"/>
</dbReference>
<feature type="transmembrane region" description="Helical" evidence="1">
    <location>
        <begin position="141"/>
        <end position="163"/>
    </location>
</feature>
<dbReference type="Proteomes" id="UP001622612">
    <property type="component" value="Chromosome"/>
</dbReference>
<feature type="transmembrane region" description="Helical" evidence="1">
    <location>
        <begin position="94"/>
        <end position="121"/>
    </location>
</feature>
<reference evidence="2" key="1">
    <citation type="submission" date="2021-11" db="EMBL/GenBank/DDBJ databases">
        <title>The first genome sequence of unculturable Mycoplasma faucium obtained by de novo assembly of metagenomic reads.</title>
        <authorList>
            <person name="Sabat A.J."/>
            <person name="Bathoorn E."/>
            <person name="Akkerboom V."/>
            <person name="Friedrich A.W."/>
        </authorList>
    </citation>
    <scope>NUCLEOTIDE SEQUENCE [LARGE SCALE GENOMIC DNA]</scope>
    <source>
        <strain evidence="2">UMCG-MFM1</strain>
    </source>
</reference>
<keyword evidence="1" id="KW-1133">Transmembrane helix</keyword>
<keyword evidence="3" id="KW-1185">Reference proteome</keyword>
<name>A0ABZ2TMV5_9BACT</name>
<accession>A0ABZ2TMV5</accession>
<keyword evidence="1" id="KW-0812">Transmembrane</keyword>
<feature type="transmembrane region" description="Helical" evidence="1">
    <location>
        <begin position="20"/>
        <end position="39"/>
    </location>
</feature>
<evidence type="ECO:0000313" key="2">
    <source>
        <dbReference type="EMBL" id="WYM97173.1"/>
    </source>
</evidence>
<gene>
    <name evidence="2" type="ORF">LQ356_03160</name>
</gene>
<protein>
    <recommendedName>
        <fullName evidence="4">CvpA family protein</fullName>
    </recommendedName>
</protein>